<organism evidence="3 4">
    <name type="scientific">Megalurothrips usitatus</name>
    <name type="common">bean blossom thrips</name>
    <dbReference type="NCBI Taxonomy" id="439358"/>
    <lineage>
        <taxon>Eukaryota</taxon>
        <taxon>Metazoa</taxon>
        <taxon>Ecdysozoa</taxon>
        <taxon>Arthropoda</taxon>
        <taxon>Hexapoda</taxon>
        <taxon>Insecta</taxon>
        <taxon>Pterygota</taxon>
        <taxon>Neoptera</taxon>
        <taxon>Paraneoptera</taxon>
        <taxon>Thysanoptera</taxon>
        <taxon>Terebrantia</taxon>
        <taxon>Thripoidea</taxon>
        <taxon>Thripidae</taxon>
        <taxon>Megalurothrips</taxon>
    </lineage>
</organism>
<dbReference type="InterPro" id="IPR036465">
    <property type="entry name" value="vWFA_dom_sf"/>
</dbReference>
<dbReference type="SUPFAM" id="SSF53300">
    <property type="entry name" value="vWA-like"/>
    <property type="match status" value="1"/>
</dbReference>
<dbReference type="Proteomes" id="UP001075354">
    <property type="component" value="Chromosome 7"/>
</dbReference>
<dbReference type="InterPro" id="IPR013694">
    <property type="entry name" value="VIT"/>
</dbReference>
<dbReference type="PANTHER" id="PTHR10338">
    <property type="entry name" value="INTER-ALPHA-TRYPSIN INHIBITOR HEAVY CHAIN FAMILY MEMBER"/>
    <property type="match status" value="1"/>
</dbReference>
<evidence type="ECO:0000313" key="4">
    <source>
        <dbReference type="Proteomes" id="UP001075354"/>
    </source>
</evidence>
<dbReference type="GO" id="GO:0032991">
    <property type="term" value="C:protein-containing complex"/>
    <property type="evidence" value="ECO:0007669"/>
    <property type="project" value="UniProtKB-ARBA"/>
</dbReference>
<feature type="chain" id="PRO_5043406569" description="VWFA domain-containing protein" evidence="1">
    <location>
        <begin position="19"/>
        <end position="514"/>
    </location>
</feature>
<dbReference type="PANTHER" id="PTHR10338:SF108">
    <property type="entry name" value="INTER-ALPHA-TRYPSIN INHIBITOR HEAVY CHAIN H4-LIKE PROTEIN"/>
    <property type="match status" value="1"/>
</dbReference>
<dbReference type="Gene3D" id="3.40.50.410">
    <property type="entry name" value="von Willebrand factor, type A domain"/>
    <property type="match status" value="1"/>
</dbReference>
<dbReference type="Pfam" id="PF00092">
    <property type="entry name" value="VWA"/>
    <property type="match status" value="1"/>
</dbReference>
<evidence type="ECO:0000313" key="3">
    <source>
        <dbReference type="EMBL" id="KAJ1526422.1"/>
    </source>
</evidence>
<evidence type="ECO:0000256" key="1">
    <source>
        <dbReference type="SAM" id="SignalP"/>
    </source>
</evidence>
<feature type="domain" description="VWFA" evidence="2">
    <location>
        <begin position="304"/>
        <end position="488"/>
    </location>
</feature>
<accession>A0AAV7XP46</accession>
<gene>
    <name evidence="3" type="ORF">ONE63_009556</name>
</gene>
<reference evidence="3" key="1">
    <citation type="submission" date="2022-12" db="EMBL/GenBank/DDBJ databases">
        <title>Chromosome-level genome assembly of the bean flower thrips Megalurothrips usitatus.</title>
        <authorList>
            <person name="Ma L."/>
            <person name="Liu Q."/>
            <person name="Li H."/>
            <person name="Cai W."/>
        </authorList>
    </citation>
    <scope>NUCLEOTIDE SEQUENCE</scope>
    <source>
        <strain evidence="3">Cailab_2022a</strain>
    </source>
</reference>
<keyword evidence="1" id="KW-0732">Signal</keyword>
<comment type="caution">
    <text evidence="3">The sequence shown here is derived from an EMBL/GenBank/DDBJ whole genome shotgun (WGS) entry which is preliminary data.</text>
</comment>
<sequence length="514" mass="55902">MRCAVAVLLACASACTVAGPPTTPTTGTSSTFAPGSCGKHFSICGDGDSISVFQSEPCDDYETSVNVQIQSLHVDTIIQARYALTKMTSVVKNGENSFHTFNFTFVVPESAKISEIILNENSYYYTSTATEREVGTPSVTDVGVSVREATRIVVRLSLDPLAEVKLILKYEELLIRRLSKYTYKVHLEPGEVVPDLQVNVQIREPVNLGFAETHAFTNDVNTAKENTATTTFTNGDADIFYNPSITEQIETATSFGGNPMSGLKGYLSVSYDVDRGSQGGELYVHENWFVHFFAPALSGPIAKHALFVLDVSGSMAGKKIEQLKSALSSILSNLRDSDIFTVIEFSSTITVWNLDGIDDSSCHSYAATNSRITAAQTRARRMTASGGTSMKTGLLTGLQCAKLIQSNKVDPILVVLTDGQPTDGTPDVVINAVTASNTYNTHIFSLAFGKDANVNFLRRLSNNNGGEAHVIYEGDDAESQLEDFYRSISTPLLLNVAVEYDEDYVRFDWKGSFI</sequence>
<dbReference type="SMART" id="SM00327">
    <property type="entry name" value="VWA"/>
    <property type="match status" value="1"/>
</dbReference>
<dbReference type="InterPro" id="IPR002035">
    <property type="entry name" value="VWF_A"/>
</dbReference>
<dbReference type="InterPro" id="IPR050934">
    <property type="entry name" value="ITIH"/>
</dbReference>
<dbReference type="AlphaFoldDB" id="A0AAV7XP46"/>
<protein>
    <recommendedName>
        <fullName evidence="2">VWFA domain-containing protein</fullName>
    </recommendedName>
</protein>
<evidence type="ECO:0000259" key="2">
    <source>
        <dbReference type="PROSITE" id="PS50234"/>
    </source>
</evidence>
<feature type="signal peptide" evidence="1">
    <location>
        <begin position="1"/>
        <end position="18"/>
    </location>
</feature>
<dbReference type="EMBL" id="JAPTSV010000007">
    <property type="protein sequence ID" value="KAJ1526422.1"/>
    <property type="molecule type" value="Genomic_DNA"/>
</dbReference>
<dbReference type="SMART" id="SM00609">
    <property type="entry name" value="VIT"/>
    <property type="match status" value="1"/>
</dbReference>
<name>A0AAV7XP46_9NEOP</name>
<keyword evidence="4" id="KW-1185">Reference proteome</keyword>
<proteinExistence type="predicted"/>
<dbReference type="PROSITE" id="PS50234">
    <property type="entry name" value="VWFA"/>
    <property type="match status" value="1"/>
</dbReference>